<comment type="caution">
    <text evidence="2">The sequence shown here is derived from an EMBL/GenBank/DDBJ whole genome shotgun (WGS) entry which is preliminary data.</text>
</comment>
<name>A0A8S1MZK0_9CILI</name>
<evidence type="ECO:0000313" key="2">
    <source>
        <dbReference type="EMBL" id="CAD8086327.1"/>
    </source>
</evidence>
<feature type="coiled-coil region" evidence="1">
    <location>
        <begin position="173"/>
        <end position="200"/>
    </location>
</feature>
<sequence>MNRLLITELGDTLRIDLKKEFNKTPTQNKHILKTTFPEIKNNLGSSSVFADIEKNENPLYQKSLSDQALLNLSKVANLSLFGPKCKEQLKIHIREDLSIKTKNNYLNQQLERYVSRILDDKNLMTKRKRQLLNELKRLEAKEKLKHFNHMPTDLSQFSSVIEDTDRETKLMSIVNAEGKLLQLQRRYDQKLQEDEKLQQQIKINYCKYKDGQIMHIEALPVLTQEDMQNDVKDIFTNRDQSSQRFHQRMNEKHIRQKEFIWKQHHFPKDHRRWLSK</sequence>
<organism evidence="2 3">
    <name type="scientific">Paramecium sonneborni</name>
    <dbReference type="NCBI Taxonomy" id="65129"/>
    <lineage>
        <taxon>Eukaryota</taxon>
        <taxon>Sar</taxon>
        <taxon>Alveolata</taxon>
        <taxon>Ciliophora</taxon>
        <taxon>Intramacronucleata</taxon>
        <taxon>Oligohymenophorea</taxon>
        <taxon>Peniculida</taxon>
        <taxon>Parameciidae</taxon>
        <taxon>Paramecium</taxon>
    </lineage>
</organism>
<dbReference type="AlphaFoldDB" id="A0A8S1MZK0"/>
<dbReference type="Proteomes" id="UP000692954">
    <property type="component" value="Unassembled WGS sequence"/>
</dbReference>
<proteinExistence type="predicted"/>
<dbReference type="OrthoDB" id="315726at2759"/>
<accession>A0A8S1MZK0</accession>
<evidence type="ECO:0000256" key="1">
    <source>
        <dbReference type="SAM" id="Coils"/>
    </source>
</evidence>
<evidence type="ECO:0000313" key="3">
    <source>
        <dbReference type="Proteomes" id="UP000692954"/>
    </source>
</evidence>
<gene>
    <name evidence="2" type="ORF">PSON_ATCC_30995.1.T0490307</name>
</gene>
<reference evidence="2" key="1">
    <citation type="submission" date="2021-01" db="EMBL/GenBank/DDBJ databases">
        <authorList>
            <consortium name="Genoscope - CEA"/>
            <person name="William W."/>
        </authorList>
    </citation>
    <scope>NUCLEOTIDE SEQUENCE</scope>
</reference>
<protein>
    <submittedName>
        <fullName evidence="2">Uncharacterized protein</fullName>
    </submittedName>
</protein>
<keyword evidence="3" id="KW-1185">Reference proteome</keyword>
<keyword evidence="1" id="KW-0175">Coiled coil</keyword>
<dbReference type="EMBL" id="CAJJDN010000049">
    <property type="protein sequence ID" value="CAD8086327.1"/>
    <property type="molecule type" value="Genomic_DNA"/>
</dbReference>